<dbReference type="SUPFAM" id="SSF51395">
    <property type="entry name" value="FMN-linked oxidoreductases"/>
    <property type="match status" value="1"/>
</dbReference>
<dbReference type="PANTHER" id="PTHR22893">
    <property type="entry name" value="NADH OXIDOREDUCTASE-RELATED"/>
    <property type="match status" value="1"/>
</dbReference>
<dbReference type="InterPro" id="IPR013785">
    <property type="entry name" value="Aldolase_TIM"/>
</dbReference>
<dbReference type="GO" id="GO:0016628">
    <property type="term" value="F:oxidoreductase activity, acting on the CH-CH group of donors, NAD or NADP as acceptor"/>
    <property type="evidence" value="ECO:0007669"/>
    <property type="project" value="UniProtKB-ARBA"/>
</dbReference>
<dbReference type="AlphaFoldDB" id="A0A7S2X6W7"/>
<feature type="domain" description="NADH:flavin oxidoreductase/NADH oxidase N-terminal" evidence="5">
    <location>
        <begin position="14"/>
        <end position="350"/>
    </location>
</feature>
<evidence type="ECO:0000259" key="5">
    <source>
        <dbReference type="Pfam" id="PF00724"/>
    </source>
</evidence>
<dbReference type="EMBL" id="HBHP01004198">
    <property type="protein sequence ID" value="CAD9749257.1"/>
    <property type="molecule type" value="Transcribed_RNA"/>
</dbReference>
<dbReference type="CDD" id="cd02933">
    <property type="entry name" value="OYE_like_FMN"/>
    <property type="match status" value="1"/>
</dbReference>
<evidence type="ECO:0000256" key="2">
    <source>
        <dbReference type="ARBA" id="ARBA00005979"/>
    </source>
</evidence>
<gene>
    <name evidence="6" type="ORF">LSP00402_LOCUS2631</name>
</gene>
<comment type="cofactor">
    <cofactor evidence="1">
        <name>FMN</name>
        <dbReference type="ChEBI" id="CHEBI:58210"/>
    </cofactor>
</comment>
<dbReference type="InterPro" id="IPR001155">
    <property type="entry name" value="OxRdtase_FMN_N"/>
</dbReference>
<evidence type="ECO:0000256" key="4">
    <source>
        <dbReference type="SAM" id="MobiDB-lite"/>
    </source>
</evidence>
<dbReference type="GO" id="GO:0010181">
    <property type="term" value="F:FMN binding"/>
    <property type="evidence" value="ECO:0007669"/>
    <property type="project" value="InterPro"/>
</dbReference>
<dbReference type="PANTHER" id="PTHR22893:SF91">
    <property type="entry name" value="NADPH DEHYDROGENASE 2-RELATED"/>
    <property type="match status" value="1"/>
</dbReference>
<evidence type="ECO:0000313" key="6">
    <source>
        <dbReference type="EMBL" id="CAD9749257.1"/>
    </source>
</evidence>
<comment type="similarity">
    <text evidence="2">Belongs to the NADH:flavin oxidoreductase/NADH oxidase family.</text>
</comment>
<dbReference type="InterPro" id="IPR045247">
    <property type="entry name" value="Oye-like"/>
</dbReference>
<organism evidence="6">
    <name type="scientific">Lotharella oceanica</name>
    <dbReference type="NCBI Taxonomy" id="641309"/>
    <lineage>
        <taxon>Eukaryota</taxon>
        <taxon>Sar</taxon>
        <taxon>Rhizaria</taxon>
        <taxon>Cercozoa</taxon>
        <taxon>Chlorarachniophyceae</taxon>
        <taxon>Lotharella</taxon>
    </lineage>
</organism>
<accession>A0A7S2X6W7</accession>
<name>A0A7S2X6W7_9EUKA</name>
<dbReference type="GO" id="GO:0005829">
    <property type="term" value="C:cytosol"/>
    <property type="evidence" value="ECO:0007669"/>
    <property type="project" value="UniProtKB-ARBA"/>
</dbReference>
<evidence type="ECO:0000256" key="1">
    <source>
        <dbReference type="ARBA" id="ARBA00001917"/>
    </source>
</evidence>
<reference evidence="6" key="1">
    <citation type="submission" date="2021-01" db="EMBL/GenBank/DDBJ databases">
        <authorList>
            <person name="Corre E."/>
            <person name="Pelletier E."/>
            <person name="Niang G."/>
            <person name="Scheremetjew M."/>
            <person name="Finn R."/>
            <person name="Kale V."/>
            <person name="Holt S."/>
            <person name="Cochrane G."/>
            <person name="Meng A."/>
            <person name="Brown T."/>
            <person name="Cohen L."/>
        </authorList>
    </citation>
    <scope>NUCLEOTIDE SEQUENCE</scope>
    <source>
        <strain evidence="6">CCMP622</strain>
    </source>
</reference>
<dbReference type="Gene3D" id="3.20.20.70">
    <property type="entry name" value="Aldolase class I"/>
    <property type="match status" value="1"/>
</dbReference>
<evidence type="ECO:0000256" key="3">
    <source>
        <dbReference type="ARBA" id="ARBA00023002"/>
    </source>
</evidence>
<feature type="compositionally biased region" description="Basic and acidic residues" evidence="4">
    <location>
        <begin position="373"/>
        <end position="389"/>
    </location>
</feature>
<protein>
    <recommendedName>
        <fullName evidence="5">NADH:flavin oxidoreductase/NADH oxidase N-terminal domain-containing protein</fullName>
    </recommendedName>
</protein>
<feature type="region of interest" description="Disordered" evidence="4">
    <location>
        <begin position="370"/>
        <end position="389"/>
    </location>
</feature>
<dbReference type="Pfam" id="PF00724">
    <property type="entry name" value="Oxidored_FMN"/>
    <property type="match status" value="1"/>
</dbReference>
<dbReference type="FunFam" id="3.20.20.70:FF:000059">
    <property type="entry name" value="N-ethylmaleimide reductase, FMN-linked"/>
    <property type="match status" value="1"/>
</dbReference>
<keyword evidence="3" id="KW-0560">Oxidoreductase</keyword>
<sequence length="389" mass="42853">MADKKSNLQLMSEFSVGGQKLKNRVVLAPLTRARCTPTKDPYDKINKIPNDIMGDYYEQRASGGLIITEATAISAAGCGWLNAPWAVTEEQMAGWKKIVDRVHKANGIIYLQLWHMGRQSHSSFHPDTKEILSASAIAVGSGQASTAFGTKADYEKPRAMTLEEIKQTVQDYKACAARAKAVGFDGVEIHSANGYLIDQFMQACSNKRTDKYGGSMENRVRLLVEVIEAIAEVYPANRIGFRLSPNGAYGGMGSEDNAELFPFVAKAVEKYGLAYLHLMDGLGFGFHGKCKVVTAMDMRRHFSGPIIANVGLTKEMAEGMVRSGAVDLAAFGRLYISNPDLPERFENGWPLAESAPYETWWRPTGAKGYTDWPKYKKPAEKTDKEEAKA</sequence>
<proteinExistence type="inferred from homology"/>